<dbReference type="AlphaFoldDB" id="A0A699TW61"/>
<name>A0A699TW61_TANCI</name>
<reference evidence="1" key="1">
    <citation type="journal article" date="2019" name="Sci. Rep.">
        <title>Draft genome of Tanacetum cinerariifolium, the natural source of mosquito coil.</title>
        <authorList>
            <person name="Yamashiro T."/>
            <person name="Shiraishi A."/>
            <person name="Satake H."/>
            <person name="Nakayama K."/>
        </authorList>
    </citation>
    <scope>NUCLEOTIDE SEQUENCE</scope>
</reference>
<gene>
    <name evidence="1" type="ORF">Tci_885285</name>
</gene>
<sequence length="85" mass="9133">GFFKEKITISEGSESRIRIGDDWFRRRSGIATHGKIQELPESTLHKLHGYGIDGFWLGFEALTGAITGSATGASTGLELGIGVLI</sequence>
<accession>A0A699TW61</accession>
<organism evidence="1">
    <name type="scientific">Tanacetum cinerariifolium</name>
    <name type="common">Dalmatian daisy</name>
    <name type="synonym">Chrysanthemum cinerariifolium</name>
    <dbReference type="NCBI Taxonomy" id="118510"/>
    <lineage>
        <taxon>Eukaryota</taxon>
        <taxon>Viridiplantae</taxon>
        <taxon>Streptophyta</taxon>
        <taxon>Embryophyta</taxon>
        <taxon>Tracheophyta</taxon>
        <taxon>Spermatophyta</taxon>
        <taxon>Magnoliopsida</taxon>
        <taxon>eudicotyledons</taxon>
        <taxon>Gunneridae</taxon>
        <taxon>Pentapetalae</taxon>
        <taxon>asterids</taxon>
        <taxon>campanulids</taxon>
        <taxon>Asterales</taxon>
        <taxon>Asteraceae</taxon>
        <taxon>Asteroideae</taxon>
        <taxon>Anthemideae</taxon>
        <taxon>Anthemidinae</taxon>
        <taxon>Tanacetum</taxon>
    </lineage>
</organism>
<comment type="caution">
    <text evidence="1">The sequence shown here is derived from an EMBL/GenBank/DDBJ whole genome shotgun (WGS) entry which is preliminary data.</text>
</comment>
<proteinExistence type="predicted"/>
<dbReference type="EMBL" id="BKCJ011271565">
    <property type="protein sequence ID" value="GFD13316.1"/>
    <property type="molecule type" value="Genomic_DNA"/>
</dbReference>
<evidence type="ECO:0000313" key="1">
    <source>
        <dbReference type="EMBL" id="GFD13316.1"/>
    </source>
</evidence>
<feature type="non-terminal residue" evidence="1">
    <location>
        <position position="1"/>
    </location>
</feature>
<protein>
    <submittedName>
        <fullName evidence="1">Uncharacterized protein</fullName>
    </submittedName>
</protein>